<dbReference type="OrthoDB" id="5062850at2759"/>
<evidence type="ECO:0000313" key="2">
    <source>
        <dbReference type="EMBL" id="KAH7304766.1"/>
    </source>
</evidence>
<keyword evidence="3" id="KW-1185">Reference proteome</keyword>
<comment type="caution">
    <text evidence="2">The sequence shown here is derived from an EMBL/GenBank/DDBJ whole genome shotgun (WGS) entry which is preliminary data.</text>
</comment>
<proteinExistence type="predicted"/>
<evidence type="ECO:0000313" key="3">
    <source>
        <dbReference type="Proteomes" id="UP000813444"/>
    </source>
</evidence>
<organism evidence="2 3">
    <name type="scientific">Stachybotrys elegans</name>
    <dbReference type="NCBI Taxonomy" id="80388"/>
    <lineage>
        <taxon>Eukaryota</taxon>
        <taxon>Fungi</taxon>
        <taxon>Dikarya</taxon>
        <taxon>Ascomycota</taxon>
        <taxon>Pezizomycotina</taxon>
        <taxon>Sordariomycetes</taxon>
        <taxon>Hypocreomycetidae</taxon>
        <taxon>Hypocreales</taxon>
        <taxon>Stachybotryaceae</taxon>
        <taxon>Stachybotrys</taxon>
    </lineage>
</organism>
<gene>
    <name evidence="2" type="ORF">B0I35DRAFT_484324</name>
</gene>
<accession>A0A8K0SDV2</accession>
<feature type="compositionally biased region" description="Acidic residues" evidence="1">
    <location>
        <begin position="558"/>
        <end position="570"/>
    </location>
</feature>
<dbReference type="Proteomes" id="UP000813444">
    <property type="component" value="Unassembled WGS sequence"/>
</dbReference>
<feature type="compositionally biased region" description="Gly residues" evidence="1">
    <location>
        <begin position="602"/>
        <end position="614"/>
    </location>
</feature>
<evidence type="ECO:0000256" key="1">
    <source>
        <dbReference type="SAM" id="MobiDB-lite"/>
    </source>
</evidence>
<protein>
    <submittedName>
        <fullName evidence="2">Uncharacterized protein</fullName>
    </submittedName>
</protein>
<dbReference type="AlphaFoldDB" id="A0A8K0SDV2"/>
<reference evidence="2" key="1">
    <citation type="journal article" date="2021" name="Nat. Commun.">
        <title>Genetic determinants of endophytism in the Arabidopsis root mycobiome.</title>
        <authorList>
            <person name="Mesny F."/>
            <person name="Miyauchi S."/>
            <person name="Thiergart T."/>
            <person name="Pickel B."/>
            <person name="Atanasova L."/>
            <person name="Karlsson M."/>
            <person name="Huettel B."/>
            <person name="Barry K.W."/>
            <person name="Haridas S."/>
            <person name="Chen C."/>
            <person name="Bauer D."/>
            <person name="Andreopoulos W."/>
            <person name="Pangilinan J."/>
            <person name="LaButti K."/>
            <person name="Riley R."/>
            <person name="Lipzen A."/>
            <person name="Clum A."/>
            <person name="Drula E."/>
            <person name="Henrissat B."/>
            <person name="Kohler A."/>
            <person name="Grigoriev I.V."/>
            <person name="Martin F.M."/>
            <person name="Hacquard S."/>
        </authorList>
    </citation>
    <scope>NUCLEOTIDE SEQUENCE</scope>
    <source>
        <strain evidence="2">MPI-CAGE-CH-0235</strain>
    </source>
</reference>
<feature type="region of interest" description="Disordered" evidence="1">
    <location>
        <begin position="558"/>
        <end position="655"/>
    </location>
</feature>
<sequence>MAPPPFLHLPREIRDAIYCAYFAADGGYVYNFKTRKLEARGHDGEKQPIDQALRLTCKQVAGETDGLALNTNTIHFSSDYSDEARITAARFQSCAYHTMSLLCEVFRGYLDDDLEEQQQPGFKCGFNESILEEVIVDFPKVEPFLRHVLTQPAFDRRVHNSDWGLPFSYVNRALLRLYELVVKYDTWPREWFETDPDAEFYESEHEHFLPPNMLPHLKRLPFWSYIPPGRRIGKMWPLMQCPPHTTEHWERRQFLDADGQPWYTDGKYRFSAASAAIAFLSRFPSHLRTHLRRIYLDENAVSVAYPETHALGFIPYCQENPRLRIKRRVDMWRTVFMTPDSAAMRCFPHFEHNWKVTSAATDDDPESVGKVSDYRLARRFAVWVTEALELEKAGMPKQSFQLILDGDPVNHQWSELFQTAFQRFAVWQKVAEMICEKEKKDENIDLFSVRLTWPYIMDGFLDVVQGLINGRYEVIHTTFDMGPMVWDVNVEFKNYGHMSFQAFTKLVKTYGKWVGPASPLPGCPELIAECILPQFWEEREPETLNIDMYDFLDSLQPEDEDVSDASDLDEYDKPPSLKRKPTSYNRTNEGPQDRAGPDAESGNGGNGEGAGVPGGSSAAPGSVGGNDEEGEPSQSLSGMVEEMTLEEPAQAGNGA</sequence>
<dbReference type="EMBL" id="JAGPNK010000021">
    <property type="protein sequence ID" value="KAH7304766.1"/>
    <property type="molecule type" value="Genomic_DNA"/>
</dbReference>
<name>A0A8K0SDV2_9HYPO</name>